<dbReference type="Gene3D" id="3.40.366.10">
    <property type="entry name" value="Malonyl-Coenzyme A Acyl Carrier Protein, domain 2"/>
    <property type="match status" value="1"/>
</dbReference>
<dbReference type="SMART" id="SM00822">
    <property type="entry name" value="PKS_KR"/>
    <property type="match status" value="1"/>
</dbReference>
<evidence type="ECO:0000256" key="4">
    <source>
        <dbReference type="ARBA" id="ARBA00022553"/>
    </source>
</evidence>
<dbReference type="PROSITE" id="PS52004">
    <property type="entry name" value="KS3_2"/>
    <property type="match status" value="1"/>
</dbReference>
<dbReference type="InterPro" id="IPR055123">
    <property type="entry name" value="SpnB-like_Rossmann"/>
</dbReference>
<dbReference type="Pfam" id="PF02801">
    <property type="entry name" value="Ketoacyl-synt_C"/>
    <property type="match status" value="1"/>
</dbReference>
<dbReference type="InterPro" id="IPR015083">
    <property type="entry name" value="NorB/c/GfsB-D-like_docking"/>
</dbReference>
<dbReference type="InterPro" id="IPR042104">
    <property type="entry name" value="PKS_dehydratase_sf"/>
</dbReference>
<dbReference type="Pfam" id="PF00550">
    <property type="entry name" value="PP-binding"/>
    <property type="match status" value="1"/>
</dbReference>
<dbReference type="InterPro" id="IPR032821">
    <property type="entry name" value="PKS_assoc"/>
</dbReference>
<dbReference type="InterPro" id="IPR036291">
    <property type="entry name" value="NAD(P)-bd_dom_sf"/>
</dbReference>
<evidence type="ECO:0000256" key="5">
    <source>
        <dbReference type="ARBA" id="ARBA00022679"/>
    </source>
</evidence>
<dbReference type="InterPro" id="IPR014030">
    <property type="entry name" value="Ketoacyl_synth_N"/>
</dbReference>
<dbReference type="InterPro" id="IPR014031">
    <property type="entry name" value="Ketoacyl_synth_C"/>
</dbReference>
<dbReference type="Gene3D" id="3.30.70.3290">
    <property type="match status" value="1"/>
</dbReference>
<dbReference type="RefSeq" id="WP_042258235.1">
    <property type="nucleotide sequence ID" value="NZ_CP022088.2"/>
</dbReference>
<keyword evidence="6" id="KW-0045">Antibiotic biosynthesis</keyword>
<dbReference type="Pfam" id="PF00698">
    <property type="entry name" value="Acyl_transf_1"/>
    <property type="match status" value="1"/>
</dbReference>
<dbReference type="SUPFAM" id="SSF55048">
    <property type="entry name" value="Probable ACP-binding domain of malonyl-CoA ACP transacylase"/>
    <property type="match status" value="1"/>
</dbReference>
<evidence type="ECO:0000256" key="2">
    <source>
        <dbReference type="ARBA" id="ARBA00004792"/>
    </source>
</evidence>
<dbReference type="InterPro" id="IPR010080">
    <property type="entry name" value="Thioester_reductase-like_dom"/>
</dbReference>
<proteinExistence type="predicted"/>
<dbReference type="GO" id="GO:0031177">
    <property type="term" value="F:phosphopantetheine binding"/>
    <property type="evidence" value="ECO:0007669"/>
    <property type="project" value="InterPro"/>
</dbReference>
<dbReference type="InterPro" id="IPR049552">
    <property type="entry name" value="PKS_DH_N"/>
</dbReference>
<dbReference type="InterPro" id="IPR049551">
    <property type="entry name" value="PKS_DH_C"/>
</dbReference>
<dbReference type="InterPro" id="IPR001227">
    <property type="entry name" value="Ac_transferase_dom_sf"/>
</dbReference>
<keyword evidence="7" id="KW-0511">Multifunctional enzyme</keyword>
<dbReference type="FunFam" id="3.40.366.10:FF:000002">
    <property type="entry name" value="Probable polyketide synthase 2"/>
    <property type="match status" value="1"/>
</dbReference>
<dbReference type="InterPro" id="IPR009081">
    <property type="entry name" value="PP-bd_ACP"/>
</dbReference>
<comment type="cofactor">
    <cofactor evidence="1">
        <name>pantetheine 4'-phosphate</name>
        <dbReference type="ChEBI" id="CHEBI:47942"/>
    </cofactor>
</comment>
<dbReference type="InterPro" id="IPR057326">
    <property type="entry name" value="KR_dom"/>
</dbReference>
<dbReference type="Pfam" id="PF14765">
    <property type="entry name" value="PS-DH"/>
    <property type="match status" value="1"/>
</dbReference>
<dbReference type="Pfam" id="PF08990">
    <property type="entry name" value="Docking"/>
    <property type="match status" value="1"/>
</dbReference>
<dbReference type="PROSITE" id="PS50075">
    <property type="entry name" value="CARRIER"/>
    <property type="match status" value="1"/>
</dbReference>
<evidence type="ECO:0000256" key="8">
    <source>
        <dbReference type="ARBA" id="ARBA00023315"/>
    </source>
</evidence>
<dbReference type="GeneID" id="80361675"/>
<dbReference type="InterPro" id="IPR020841">
    <property type="entry name" value="PKS_Beta-ketoAc_synthase_dom"/>
</dbReference>
<dbReference type="GO" id="GO:0004315">
    <property type="term" value="F:3-oxoacyl-[acyl-carrier-protein] synthase activity"/>
    <property type="evidence" value="ECO:0007669"/>
    <property type="project" value="InterPro"/>
</dbReference>
<dbReference type="SUPFAM" id="SSF52151">
    <property type="entry name" value="FabD/lysophospholipase-like"/>
    <property type="match status" value="1"/>
</dbReference>
<dbReference type="InterPro" id="IPR016035">
    <property type="entry name" value="Acyl_Trfase/lysoPLipase"/>
</dbReference>
<dbReference type="SMART" id="SM00825">
    <property type="entry name" value="PKS_KS"/>
    <property type="match status" value="1"/>
</dbReference>
<dbReference type="Gene3D" id="3.40.50.720">
    <property type="entry name" value="NAD(P)-binding Rossmann-like Domain"/>
    <property type="match status" value="2"/>
</dbReference>
<dbReference type="InterPro" id="IPR020806">
    <property type="entry name" value="PKS_PP-bd"/>
</dbReference>
<dbReference type="PROSITE" id="PS52019">
    <property type="entry name" value="PKS_MFAS_DH"/>
    <property type="match status" value="1"/>
</dbReference>
<dbReference type="InterPro" id="IPR036736">
    <property type="entry name" value="ACP-like_sf"/>
</dbReference>
<dbReference type="InterPro" id="IPR020807">
    <property type="entry name" value="PKS_DH"/>
</dbReference>
<keyword evidence="3" id="KW-0596">Phosphopantetheine</keyword>
<evidence type="ECO:0000256" key="7">
    <source>
        <dbReference type="ARBA" id="ARBA00023268"/>
    </source>
</evidence>
<keyword evidence="4" id="KW-0597">Phosphoprotein</keyword>
<dbReference type="CDD" id="cd00833">
    <property type="entry name" value="PKS"/>
    <property type="match status" value="1"/>
</dbReference>
<dbReference type="InterPro" id="IPR013968">
    <property type="entry name" value="PKS_KR"/>
</dbReference>
<dbReference type="PANTHER" id="PTHR43775">
    <property type="entry name" value="FATTY ACID SYNTHASE"/>
    <property type="match status" value="1"/>
</dbReference>
<dbReference type="InterPro" id="IPR013120">
    <property type="entry name" value="FAR_NAD-bd"/>
</dbReference>
<evidence type="ECO:0000256" key="3">
    <source>
        <dbReference type="ARBA" id="ARBA00022450"/>
    </source>
</evidence>
<dbReference type="GO" id="GO:0004312">
    <property type="term" value="F:fatty acid synthase activity"/>
    <property type="evidence" value="ECO:0007669"/>
    <property type="project" value="TreeGrafter"/>
</dbReference>
<dbReference type="SUPFAM" id="SSF47336">
    <property type="entry name" value="ACP-like"/>
    <property type="match status" value="1"/>
</dbReference>
<dbReference type="Gene3D" id="1.10.1200.10">
    <property type="entry name" value="ACP-like"/>
    <property type="match status" value="1"/>
</dbReference>
<keyword evidence="5" id="KW-0808">Transferase</keyword>
<accession>A0A060Q3K2</accession>
<dbReference type="Pfam" id="PF22953">
    <property type="entry name" value="SpnB_Rossmann"/>
    <property type="match status" value="1"/>
</dbReference>
<dbReference type="Pfam" id="PF07993">
    <property type="entry name" value="NAD_binding_4"/>
    <property type="match status" value="1"/>
</dbReference>
<dbReference type="InterPro" id="IPR049900">
    <property type="entry name" value="PKS_mFAS_DH"/>
</dbReference>
<dbReference type="InterPro" id="IPR018201">
    <property type="entry name" value="Ketoacyl_synth_AS"/>
</dbReference>
<comment type="pathway">
    <text evidence="2">Antibiotic biosynthesis.</text>
</comment>
<dbReference type="CDD" id="cd08956">
    <property type="entry name" value="KR_3_FAS_SDR_x"/>
    <property type="match status" value="1"/>
</dbReference>
<dbReference type="Pfam" id="PF08659">
    <property type="entry name" value="KR"/>
    <property type="match status" value="1"/>
</dbReference>
<dbReference type="PROSITE" id="PS00606">
    <property type="entry name" value="KS3_1"/>
    <property type="match status" value="1"/>
</dbReference>
<evidence type="ECO:0000313" key="9">
    <source>
        <dbReference type="EMBL" id="BAO99200.1"/>
    </source>
</evidence>
<dbReference type="Gene3D" id="3.10.129.110">
    <property type="entry name" value="Polyketide synthase dehydratase"/>
    <property type="match status" value="1"/>
</dbReference>
<dbReference type="SUPFAM" id="SSF53901">
    <property type="entry name" value="Thiolase-like"/>
    <property type="match status" value="1"/>
</dbReference>
<dbReference type="InterPro" id="IPR014043">
    <property type="entry name" value="Acyl_transferase_dom"/>
</dbReference>
<evidence type="ECO:0000256" key="6">
    <source>
        <dbReference type="ARBA" id="ARBA00023194"/>
    </source>
</evidence>
<dbReference type="Pfam" id="PF21089">
    <property type="entry name" value="PKS_DH_N"/>
    <property type="match status" value="1"/>
</dbReference>
<organism evidence="9">
    <name type="scientific">Nocardia brasiliensis</name>
    <dbReference type="NCBI Taxonomy" id="37326"/>
    <lineage>
        <taxon>Bacteria</taxon>
        <taxon>Bacillati</taxon>
        <taxon>Actinomycetota</taxon>
        <taxon>Actinomycetes</taxon>
        <taxon>Mycobacteriales</taxon>
        <taxon>Nocardiaceae</taxon>
        <taxon>Nocardia</taxon>
    </lineage>
</organism>
<dbReference type="NCBIfam" id="TIGR01746">
    <property type="entry name" value="Thioester-redct"/>
    <property type="match status" value="1"/>
</dbReference>
<dbReference type="Pfam" id="PF00109">
    <property type="entry name" value="ketoacyl-synt"/>
    <property type="match status" value="1"/>
</dbReference>
<dbReference type="GO" id="GO:0033068">
    <property type="term" value="P:macrolide biosynthetic process"/>
    <property type="evidence" value="ECO:0007669"/>
    <property type="project" value="UniProtKB-ARBA"/>
</dbReference>
<reference evidence="9" key="1">
    <citation type="journal article" date="2014" name="BMC Genomics">
        <title>Genome based analysis of type-I polyketide synthase and nonribosomal peptide synthetase gene clusters in seven strains of five representative Nocardia species.</title>
        <authorList>
            <person name="Komaki H."/>
            <person name="Ichikawa N."/>
            <person name="Hosoyama A."/>
            <person name="Takahashi-Nakaguchi A."/>
            <person name="Matsuzawa T."/>
            <person name="Suzuki K."/>
            <person name="Fujita N."/>
            <person name="Gonoi T."/>
        </authorList>
    </citation>
    <scope>NUCLEOTIDE SEQUENCE</scope>
    <source>
        <strain evidence="9">NBRC 14402</strain>
    </source>
</reference>
<dbReference type="SMART" id="SM00826">
    <property type="entry name" value="PKS_DH"/>
    <property type="match status" value="1"/>
</dbReference>
<dbReference type="InterPro" id="IPR016039">
    <property type="entry name" value="Thiolase-like"/>
</dbReference>
<dbReference type="SUPFAM" id="SSF51735">
    <property type="entry name" value="NAD(P)-binding Rossmann-fold domains"/>
    <property type="match status" value="3"/>
</dbReference>
<keyword evidence="8" id="KW-0012">Acyltransferase</keyword>
<dbReference type="SMART" id="SM00823">
    <property type="entry name" value="PKS_PP"/>
    <property type="match status" value="1"/>
</dbReference>
<dbReference type="FunFam" id="3.40.47.10:FF:000019">
    <property type="entry name" value="Polyketide synthase type I"/>
    <property type="match status" value="1"/>
</dbReference>
<sequence length="2151" mass="224962">MNTSVDELVEALRESLKENERLKARISEPIAIIGMACRFPGGVSSPEDLWDLLAADGDAIAPFPTDRGWDTDTLYHPDPEHPGTTYVREGGFLRDAALFDAGFFGITPREAAAINPQQRLLLECAWESLERAAIDPTTLVGSRTGVFAGVIYQDYSVPLQAPPNDAEGYLLTGELGSVASGRIAYTLGLQGPAVTIDTACSSSLVALHAAAASLRRGECSLALAGGATVMCHPRVITEMSRQGGLAPDGRSKPFSDNADGAGWGEGVGMLVLERLSDAHANGHAILAVLRGSAINSDGASNGLTAPNGPAQQRVIRDALHACDLSPAEVDAVEAHGTGTSLGDPIEAGALIAAYGAGRPAQRPLWVGSVKSNIGHPQAAAGVAGVIKMVLALRHETLPALVHFTTPSRHVDWAEAGVRPLAEAVPWPRGERVRRCGVSSFGISGTNAHVILEEAPVATPDTGSSGPPAEVTPWVVTARSAAALPAQAAALRTAAATERPEDVGFSLALNRSRFDHRAVVVGTDRDELLTGLTALSRDEAAPQVVRGTAWPDPRPVFVFPGQGGQWPEMAAALLKSSPVFAQSLAECADALARYVPWSLHDVLDNAAGAPSLDRVDVVQPVLWAVMVALARVWQAYGVEPAAVVGHSQGEIAAACVAGALSLDDGALIVTRRSRAVLPLSGTGAMLSLGLGAAAARERMARFGTRLSVAAANGPESTVVCGEPDAIAELQAECAAAGVHTRTINADYASHSSHVDPIEAELLDALARVRPRAGSVPMISTVTGAPIEHTALDANYWWQNLRRPVEFESATRHLLTAGHHVFVEISPHPVLAFGIESTIEATRAEAAVVATLRRDDGGFDRMTAALAQAHAYGVHVDWDAYFAPTRPRRIPLPTYAFQRQRYWLTEAPHTGPADLTAAGLERPAHPLIGAGVQLADTEGHLFTASLSLDSQPWLADHTVGGEAILPGTAMVELALRAGEQVGAEWVDELVLEAPLVLPGDDTVQVQLTVGAVDDTGGRRVSLYSRRGGLGAWTRHAHGTVSPTWEPPADGFAEWPPTDAAPMNVDAVYDRAAQAGMAYGPAFRGLDRLWRRGDEYYLESRLPNEIASDAGQYGLHPALTDAVLHGCLAAMADRNALTHAAVLPFTWTGVGLYTLGAAAVRARITALGDTEFRVDLADDAGAAVGQIATLSFRPAGSLLQGATQALSTVRWTSLAAPADTGTSDELWVLGDDLGHRLADAGVEFGRCTDATAAGTSSPVLLDVAPATTADGVARAALDVVRRVLSDIRAWLAATGDPAARLAVVTHRAVATTPDEDVTDLASAAVWGLIRTAQAEYPGRFVLVDLDDEPASARALPPALRTAEEQIAIRDGHLSTPRIGPLRTEATAPPLADPAQTVLITGGTGGLGGLLARHLVTVHHVRHLLLVSRRGETSPGAAELVAELNALGAEVRVAACDIADYAATADLLRSLPADRPLGAVIHAAGVLDDGTVETLTDAQIERVMRAKVDGAVNLHLLTEDLGLSGFLTYSSVAGVLGTPGQANYAAGNAFLDALVQHRRAHGLPGISLAWGPWASDAGMTEGLSEVDHARLGRWGLLPLDAADGCALFDAARAADRPLAIPCRIQLTRSGDAQLIPAMLRDMVRAAPRLRQATSAPKADDTARERERLRDHLIGLPAAQRRAELVRIVTRHAAEVANLASADEVAADLPLMALGFDSLASLELRNRLVHQLGLTGHLSANAVFQTPTPTGLAARIATILTGDDESAAVDEPAPDQVRLPDDIGPATTSGPVTLAAAAHLFVTGATGFVGSFLVRELLDRTSATVHCLVESPSAPAGLARLQDTMRGYRLWDDALAERLIAVPGTLTDPHLGLTEAAFDALARTVDGVFHCAAVVDESESADGMAAALRLAARHRTVPVHHLSTFAVFGQQDTEAPALTEDAPTGPSDALTGEHARSRWIAEEMVSRARDRGLPVSVYRLPRVFGHRETGACSPTDLLWRVVQGCVQAGVAPATELTADLIPVDYAAKAVAALACDGGAAGATFHLSNPEPVPFASIVAALVARGYPLAELPAGLWADMIGSDPDNAAHPVLQAFSEIAFEQPGHGRSSFESTATRAALTAVGVSGPPASAAALGATIDYFIETGHLPAAQEASTR</sequence>
<dbReference type="InterPro" id="IPR050091">
    <property type="entry name" value="PKS_NRPS_Biosynth_Enz"/>
</dbReference>
<dbReference type="PANTHER" id="PTHR43775:SF51">
    <property type="entry name" value="INACTIVE PHENOLPHTHIOCEROL SYNTHESIS POLYKETIDE SYNTHASE TYPE I PKS1-RELATED"/>
    <property type="match status" value="1"/>
</dbReference>
<dbReference type="PROSITE" id="PS00012">
    <property type="entry name" value="PHOSPHOPANTETHEINE"/>
    <property type="match status" value="1"/>
</dbReference>
<dbReference type="InterPro" id="IPR016036">
    <property type="entry name" value="Malonyl_transacylase_ACP-bd"/>
</dbReference>
<dbReference type="Gene3D" id="3.40.47.10">
    <property type="match status" value="1"/>
</dbReference>
<evidence type="ECO:0000256" key="1">
    <source>
        <dbReference type="ARBA" id="ARBA00001957"/>
    </source>
</evidence>
<dbReference type="GO" id="GO:0006633">
    <property type="term" value="P:fatty acid biosynthetic process"/>
    <property type="evidence" value="ECO:0007669"/>
    <property type="project" value="InterPro"/>
</dbReference>
<name>A0A060Q3K2_NOCBR</name>
<dbReference type="InterPro" id="IPR006162">
    <property type="entry name" value="Ppantetheine_attach_site"/>
</dbReference>
<dbReference type="EMBL" id="AB701610">
    <property type="protein sequence ID" value="BAO99200.1"/>
    <property type="molecule type" value="Genomic_DNA"/>
</dbReference>
<dbReference type="SMART" id="SM00827">
    <property type="entry name" value="PKS_AT"/>
    <property type="match status" value="1"/>
</dbReference>
<dbReference type="Pfam" id="PF16197">
    <property type="entry name" value="KAsynt_C_assoc"/>
    <property type="match status" value="1"/>
</dbReference>
<protein>
    <submittedName>
        <fullName evidence="9">Putative polyketide synthase</fullName>
    </submittedName>
</protein>